<evidence type="ECO:0000313" key="2">
    <source>
        <dbReference type="Proteomes" id="UP000308092"/>
    </source>
</evidence>
<dbReference type="VEuPathDB" id="FungiDB:EYZ11_013319"/>
<reference evidence="1 2" key="1">
    <citation type="submission" date="2019-03" db="EMBL/GenBank/DDBJ databases">
        <title>The genome sequence of a newly discovered highly antifungal drug resistant Aspergillus species, Aspergillus tanneri NIH 1004.</title>
        <authorList>
            <person name="Mounaud S."/>
            <person name="Singh I."/>
            <person name="Joardar V."/>
            <person name="Pakala S."/>
            <person name="Pakala S."/>
            <person name="Venepally P."/>
            <person name="Hoover J."/>
            <person name="Nierman W."/>
            <person name="Chung J."/>
            <person name="Losada L."/>
        </authorList>
    </citation>
    <scope>NUCLEOTIDE SEQUENCE [LARGE SCALE GENOMIC DNA]</scope>
    <source>
        <strain evidence="1 2">NIH1004</strain>
    </source>
</reference>
<protein>
    <submittedName>
        <fullName evidence="1">Uncharacterized protein</fullName>
    </submittedName>
</protein>
<dbReference type="Proteomes" id="UP000308092">
    <property type="component" value="Unassembled WGS sequence"/>
</dbReference>
<sequence length="64" mass="6819">MALKSLAQLACAGIPEPDRAIIRAGCQQLTIRMALKSLAQLACAGIPELNSAVTRARCQQLTIR</sequence>
<comment type="caution">
    <text evidence="1">The sequence shown here is derived from an EMBL/GenBank/DDBJ whole genome shotgun (WGS) entry which is preliminary data.</text>
</comment>
<name>A0A4S3IXY7_9EURO</name>
<organism evidence="1 2">
    <name type="scientific">Aspergillus tanneri</name>
    <dbReference type="NCBI Taxonomy" id="1220188"/>
    <lineage>
        <taxon>Eukaryota</taxon>
        <taxon>Fungi</taxon>
        <taxon>Dikarya</taxon>
        <taxon>Ascomycota</taxon>
        <taxon>Pezizomycotina</taxon>
        <taxon>Eurotiomycetes</taxon>
        <taxon>Eurotiomycetidae</taxon>
        <taxon>Eurotiales</taxon>
        <taxon>Aspergillaceae</taxon>
        <taxon>Aspergillus</taxon>
        <taxon>Aspergillus subgen. Circumdati</taxon>
    </lineage>
</organism>
<keyword evidence="2" id="KW-1185">Reference proteome</keyword>
<evidence type="ECO:0000313" key="1">
    <source>
        <dbReference type="EMBL" id="THC87236.1"/>
    </source>
</evidence>
<gene>
    <name evidence="1" type="ORF">EYZ11_013319</name>
</gene>
<accession>A0A4S3IXY7</accession>
<dbReference type="AlphaFoldDB" id="A0A4S3IXY7"/>
<proteinExistence type="predicted"/>
<dbReference type="EMBL" id="SOSA01001357">
    <property type="protein sequence ID" value="THC87236.1"/>
    <property type="molecule type" value="Genomic_DNA"/>
</dbReference>